<feature type="chain" id="PRO_5015188074" evidence="1">
    <location>
        <begin position="19"/>
        <end position="464"/>
    </location>
</feature>
<dbReference type="OrthoDB" id="2327485at2"/>
<dbReference type="RefSeq" id="WP_106531286.1">
    <property type="nucleotide sequence ID" value="NZ_PYAW01000010.1"/>
</dbReference>
<dbReference type="InterPro" id="IPR029045">
    <property type="entry name" value="ClpP/crotonase-like_dom_sf"/>
</dbReference>
<name>A0A2P8H9G8_CHINA</name>
<dbReference type="EMBL" id="PYAW01000010">
    <property type="protein sequence ID" value="PSL42830.1"/>
    <property type="molecule type" value="Genomic_DNA"/>
</dbReference>
<dbReference type="SUPFAM" id="SSF52096">
    <property type="entry name" value="ClpP/crotonase"/>
    <property type="match status" value="1"/>
</dbReference>
<dbReference type="InterPro" id="IPR005151">
    <property type="entry name" value="Tail-specific_protease"/>
</dbReference>
<dbReference type="Pfam" id="PF03572">
    <property type="entry name" value="Peptidase_S41"/>
    <property type="match status" value="1"/>
</dbReference>
<dbReference type="AlphaFoldDB" id="A0A2P8H9G8"/>
<reference evidence="3 4" key="1">
    <citation type="submission" date="2018-03" db="EMBL/GenBank/DDBJ databases">
        <title>Genomic Encyclopedia of Archaeal and Bacterial Type Strains, Phase II (KMG-II): from individual species to whole genera.</title>
        <authorList>
            <person name="Goeker M."/>
        </authorList>
    </citation>
    <scope>NUCLEOTIDE SEQUENCE [LARGE SCALE GENOMIC DNA]</scope>
    <source>
        <strain evidence="3 4">DSM 24859</strain>
    </source>
</reference>
<comment type="caution">
    <text evidence="3">The sequence shown here is derived from an EMBL/GenBank/DDBJ whole genome shotgun (WGS) entry which is preliminary data.</text>
</comment>
<protein>
    <submittedName>
        <fullName evidence="3">Peptidase S41-like protein</fullName>
    </submittedName>
</protein>
<gene>
    <name evidence="3" type="ORF">CLV51_11046</name>
</gene>
<evidence type="ECO:0000259" key="2">
    <source>
        <dbReference type="Pfam" id="PF03572"/>
    </source>
</evidence>
<feature type="signal peptide" evidence="1">
    <location>
        <begin position="1"/>
        <end position="18"/>
    </location>
</feature>
<accession>A0A2P8H9G8</accession>
<feature type="domain" description="Tail specific protease" evidence="2">
    <location>
        <begin position="240"/>
        <end position="445"/>
    </location>
</feature>
<organism evidence="3 4">
    <name type="scientific">Chitinophaga niastensis</name>
    <dbReference type="NCBI Taxonomy" id="536980"/>
    <lineage>
        <taxon>Bacteria</taxon>
        <taxon>Pseudomonadati</taxon>
        <taxon>Bacteroidota</taxon>
        <taxon>Chitinophagia</taxon>
        <taxon>Chitinophagales</taxon>
        <taxon>Chitinophagaceae</taxon>
        <taxon>Chitinophaga</taxon>
    </lineage>
</organism>
<dbReference type="GO" id="GO:0008236">
    <property type="term" value="F:serine-type peptidase activity"/>
    <property type="evidence" value="ECO:0007669"/>
    <property type="project" value="InterPro"/>
</dbReference>
<keyword evidence="1" id="KW-0732">Signal</keyword>
<proteinExistence type="predicted"/>
<evidence type="ECO:0000256" key="1">
    <source>
        <dbReference type="SAM" id="SignalP"/>
    </source>
</evidence>
<sequence>MRIIFLFVLILCSKSAFCQCNCIDNFDSLSNSVEKNYIAFQQKIDSIGDYIQFKESVRKQAFMQDGFKCYTLLKSYLTYFGDPHLNINLVGNKENQSALESFFKNWPRAKISKNEVMKYFQRNKLDNIEGIWEMKSLKTKVAIYRKSPGVRNFVAVIFESDSLLWDWGMVRMEIKKSNNLYSIVYYKKDHTPINSLAYIQENNLVIKGSGTWTKIYPNQVNSGNDKEGISFHTLGNDASVVTINSFWISRRNEIDSLFGKNDSIISNRKYLLIDLRNNPGGHIMSTFSILKYIYSNPILSDGLIVRSSPENISIYQKIRNTPGFSSDDKSTFDSIILKMRLHPKSIVQVTERDTMTFEKKMRNPIKVAILTNETTLSAAELFVLWAKQSAKVIIFGRQTGGALDYTEIGSARNLPCPLYTFLCPMGTTYHEFIPLIDNVGIKPDVILNVGNQDWIKVAYEYLRK</sequence>
<keyword evidence="4" id="KW-1185">Reference proteome</keyword>
<dbReference type="Gene3D" id="3.90.226.10">
    <property type="entry name" value="2-enoyl-CoA Hydratase, Chain A, domain 1"/>
    <property type="match status" value="1"/>
</dbReference>
<dbReference type="Proteomes" id="UP000240971">
    <property type="component" value="Unassembled WGS sequence"/>
</dbReference>
<evidence type="ECO:0000313" key="4">
    <source>
        <dbReference type="Proteomes" id="UP000240971"/>
    </source>
</evidence>
<dbReference type="GO" id="GO:0006508">
    <property type="term" value="P:proteolysis"/>
    <property type="evidence" value="ECO:0007669"/>
    <property type="project" value="InterPro"/>
</dbReference>
<evidence type="ECO:0000313" key="3">
    <source>
        <dbReference type="EMBL" id="PSL42830.1"/>
    </source>
</evidence>